<dbReference type="Pfam" id="PF00512">
    <property type="entry name" value="HisKA"/>
    <property type="match status" value="1"/>
</dbReference>
<dbReference type="EMBL" id="AF462151">
    <property type="protein sequence ID" value="AAM89215.1"/>
    <property type="molecule type" value="Genomic_DNA"/>
</dbReference>
<dbReference type="CDD" id="cd17546">
    <property type="entry name" value="REC_hyHK_CKI1_RcsC-like"/>
    <property type="match status" value="1"/>
</dbReference>
<dbReference type="InterPro" id="IPR011006">
    <property type="entry name" value="CheY-like_superfamily"/>
</dbReference>
<keyword evidence="1 3" id="KW-0597">Phosphoprotein</keyword>
<evidence type="ECO:0000259" key="6">
    <source>
        <dbReference type="PROSITE" id="PS50109"/>
    </source>
</evidence>
<dbReference type="CDD" id="cd00082">
    <property type="entry name" value="HisKA"/>
    <property type="match status" value="1"/>
</dbReference>
<keyword evidence="5" id="KW-0472">Membrane</keyword>
<dbReference type="PRINTS" id="PR00344">
    <property type="entry name" value="BCTRLSENSOR"/>
</dbReference>
<evidence type="ECO:0000256" key="5">
    <source>
        <dbReference type="SAM" id="Phobius"/>
    </source>
</evidence>
<dbReference type="Pfam" id="PF00072">
    <property type="entry name" value="Response_reg"/>
    <property type="match status" value="1"/>
</dbReference>
<dbReference type="VEuPathDB" id="TrichDB:TRFO_04451"/>
<evidence type="ECO:0000259" key="7">
    <source>
        <dbReference type="PROSITE" id="PS50110"/>
    </source>
</evidence>
<evidence type="ECO:0000256" key="3">
    <source>
        <dbReference type="PROSITE-ProRule" id="PRU00169"/>
    </source>
</evidence>
<dbReference type="PROSITE" id="PS50110">
    <property type="entry name" value="RESPONSE_REGULATORY"/>
    <property type="match status" value="1"/>
</dbReference>
<feature type="modified residue" description="4-aspartylphosphate" evidence="3">
    <location>
        <position position="1476"/>
    </location>
</feature>
<dbReference type="PANTHER" id="PTHR45339:SF1">
    <property type="entry name" value="HYBRID SIGNAL TRANSDUCTION HISTIDINE KINASE J"/>
    <property type="match status" value="1"/>
</dbReference>
<dbReference type="InterPro" id="IPR036890">
    <property type="entry name" value="HATPase_C_sf"/>
</dbReference>
<dbReference type="SMART" id="SM00387">
    <property type="entry name" value="HATPase_c"/>
    <property type="match status" value="1"/>
</dbReference>
<feature type="transmembrane region" description="Helical" evidence="5">
    <location>
        <begin position="213"/>
        <end position="232"/>
    </location>
</feature>
<feature type="region of interest" description="Disordered" evidence="4">
    <location>
        <begin position="1170"/>
        <end position="1189"/>
    </location>
</feature>
<organism evidence="8">
    <name type="scientific">Tritrichomonas foetus</name>
    <name type="common">Trichomonas foetus</name>
    <name type="synonym">Tritrichomonas suis</name>
    <dbReference type="NCBI Taxonomy" id="56690"/>
    <lineage>
        <taxon>Eukaryota</taxon>
        <taxon>Metamonada</taxon>
        <taxon>Parabasalia</taxon>
        <taxon>Tritrichomonadida</taxon>
        <taxon>Tritrichomonadidae</taxon>
        <taxon>Tritrichomonas</taxon>
    </lineage>
</organism>
<feature type="domain" description="Histidine kinase" evidence="6">
    <location>
        <begin position="1027"/>
        <end position="1274"/>
    </location>
</feature>
<dbReference type="Gene3D" id="3.40.50.2300">
    <property type="match status" value="1"/>
</dbReference>
<name>Q8MVW8_TRIFO</name>
<dbReference type="SUPFAM" id="SSF52172">
    <property type="entry name" value="CheY-like"/>
    <property type="match status" value="1"/>
</dbReference>
<dbReference type="InterPro" id="IPR003661">
    <property type="entry name" value="HisK_dim/P_dom"/>
</dbReference>
<proteinExistence type="predicted"/>
<keyword evidence="8" id="KW-0418">Kinase</keyword>
<protein>
    <submittedName>
        <fullName evidence="8">Hybrid histidine kinase</fullName>
    </submittedName>
</protein>
<dbReference type="SUPFAM" id="SSF47384">
    <property type="entry name" value="Homodimeric domain of signal transducing histidine kinase"/>
    <property type="match status" value="1"/>
</dbReference>
<dbReference type="PROSITE" id="PS50109">
    <property type="entry name" value="HIS_KIN"/>
    <property type="match status" value="1"/>
</dbReference>
<evidence type="ECO:0000313" key="8">
    <source>
        <dbReference type="EMBL" id="AAM89215.1"/>
    </source>
</evidence>
<evidence type="ECO:0000256" key="4">
    <source>
        <dbReference type="SAM" id="MobiDB-lite"/>
    </source>
</evidence>
<dbReference type="Pfam" id="PF02518">
    <property type="entry name" value="HATPase_c"/>
    <property type="match status" value="1"/>
</dbReference>
<keyword evidence="5" id="KW-1133">Transmembrane helix</keyword>
<dbReference type="SMART" id="SM00388">
    <property type="entry name" value="HisKA"/>
    <property type="match status" value="1"/>
</dbReference>
<evidence type="ECO:0000256" key="2">
    <source>
        <dbReference type="ARBA" id="ARBA00023012"/>
    </source>
</evidence>
<dbReference type="Gene3D" id="3.30.565.10">
    <property type="entry name" value="Histidine kinase-like ATPase, C-terminal domain"/>
    <property type="match status" value="1"/>
</dbReference>
<dbReference type="Gene3D" id="1.10.287.130">
    <property type="match status" value="1"/>
</dbReference>
<dbReference type="InterPro" id="IPR003594">
    <property type="entry name" value="HATPase_dom"/>
</dbReference>
<dbReference type="GO" id="GO:0000155">
    <property type="term" value="F:phosphorelay sensor kinase activity"/>
    <property type="evidence" value="ECO:0007669"/>
    <property type="project" value="InterPro"/>
</dbReference>
<dbReference type="SUPFAM" id="SSF55874">
    <property type="entry name" value="ATPase domain of HSP90 chaperone/DNA topoisomerase II/histidine kinase"/>
    <property type="match status" value="1"/>
</dbReference>
<dbReference type="SMART" id="SM00448">
    <property type="entry name" value="REC"/>
    <property type="match status" value="1"/>
</dbReference>
<dbReference type="InterPro" id="IPR001789">
    <property type="entry name" value="Sig_transdc_resp-reg_receiver"/>
</dbReference>
<keyword evidence="5" id="KW-0812">Transmembrane</keyword>
<dbReference type="PANTHER" id="PTHR45339">
    <property type="entry name" value="HYBRID SIGNAL TRANSDUCTION HISTIDINE KINASE J"/>
    <property type="match status" value="1"/>
</dbReference>
<reference evidence="8" key="1">
    <citation type="journal article" date="2003" name="Appl. Environ. Microbiol.">
        <title>Osmoregulation in the parasitic protozoan Tritrichomonas foetus.</title>
        <authorList>
            <person name="Maroulis S.L."/>
            <person name="Schofield P.J."/>
            <person name="Edwards M.R."/>
        </authorList>
    </citation>
    <scope>NUCLEOTIDE SEQUENCE</scope>
    <source>
        <strain evidence="8">KV1</strain>
    </source>
</reference>
<feature type="domain" description="Response regulatory" evidence="7">
    <location>
        <begin position="1427"/>
        <end position="1544"/>
    </location>
</feature>
<evidence type="ECO:0000256" key="1">
    <source>
        <dbReference type="ARBA" id="ARBA00022553"/>
    </source>
</evidence>
<keyword evidence="8" id="KW-0808">Transferase</keyword>
<dbReference type="InterPro" id="IPR005467">
    <property type="entry name" value="His_kinase_dom"/>
</dbReference>
<sequence>MLILLFLDFALAARIAVNGFMPLIFKSKYSHFILGETTKTKSDAEIYIVESAFYNQVPNDYIEVCSFREKIPEFALFSKIKTNRHISISPDVEGSETLSSIIFAYDISVTAFSPDFLISRDSDFLIKSINSINNLNNTKSERILSAADQEPSFLILPKGSQPPNGFKQVALKKTIFKFLQNAQTDFYVFTKSSSNHKNLANKICSPIYEPKTFYLYIVIFLLFVIIVAYHAYSSEFTKINTKHDFWIFDRNENILHGKDLNELDEITRSYVIHSLRVSIISNHFISTVIKMTRKEKVFVFKRNFVFPIKNKWFISFNLNENFPISDKLAFDVIVKSGDRIVDANPSIKLSSYRDYRPIHLSYTLDNNIKCLVDLPTSALAPFQPFGQLFTLILSIFYKFEDLVSNHPYFESNFSEFLDFCCKRLYARQCYFFSHNHLKYEYNELPYKKYTNEDLIARSNELINSTGFTLSNDLFDDGTRCFIHRIKSGSNDIIFLLAFLSDKVEQAFEFYALPLTSFISNFLYQNIHVEKRLKKYESSREIIKSFNTVSFIEIAIKKHSIISFDSPLIENHPATIAELKQIIKDYSIEDYQTFREELDSVIRREKVLNHHPITAIINGHKRYIEVSALISDDSTLDDQILVILAEDVTSSREMENELIECLPEIKQAFSSLAMISFTIIDNEVIIDTDELFVSLGLPIPKDRALKPLLHKDDLIKYEMLLTGERGTFRLVDNDGVSLSYSGFSDGENGYLIDLLSFAGIRDHGESLDEGLQLAASNAHIIFWAIDLRTDTVKPLYKQPTIWDSLSVERDMKFSRIIEYIYTDDREYFIQNYNDVIHYNKEQWTGEARLLRIGGIYEYHKFVITRANDFLLNCVALNINKQKEMESKLSETQRLRDLLLSSKRLALWTFRNDKTEIPFKHQSFDDMVTNDIEMNWNSLNIIHPEYRSEFAKKLELTLENGDGMEIDLPLLLNGKEIWVSFRGRFKPSMKNIVGVCIHITELRSALLQLETETRRAEIANSQKTVFLANMSHEIRTPMNGIFGMLDILATKELTTEQRLLVDSIRASTFQLMNLLDDTLKLTKIEQGDIESSPSIFSLTKAVEPIFIATALRASQSKLKFNVSISQKIPKLMFGELQLTLQIINNLVSNALKFTKQGSISINLDWQRIKHQNASQTNHSKNVSSRIENDSGSYDDDVEEICIIEVIDTGIGISPEQQRFIFDRFKQANQSVARFFGGSGLGLALVQDIVHFMQGQIEIDSDVGHGTRFTCKIPMMSIMNEYSPPFLDGKKHIIMTMIDDKLLSDSIQEWMTFHKYEIIPFESPDEIIEKISMVNTASPDKVSVDAIFVEGRKDTWQRIKHSVTRISNGKSIVICAIIEPGDQPEAVLKYTMTKPILLPNLVDFMNGIRYKKNDFKLPSQEKVCDDKTQKILVVEDNKTNQFVMKKILQNIGCPMRIAENGKEAIDALEQEEFDLIFMDCQMPVLDGIEATKIIRSCDKNYSSIPIIALTASAVEGDEETCRKAGMDAYLSKPVRIQQIKNIIAQFNNQH</sequence>
<accession>Q8MVW8</accession>
<keyword evidence="2" id="KW-0902">Two-component regulatory system</keyword>
<dbReference type="InterPro" id="IPR004358">
    <property type="entry name" value="Sig_transdc_His_kin-like_C"/>
</dbReference>
<dbReference type="CDD" id="cd16922">
    <property type="entry name" value="HATPase_EvgS-ArcB-TorS-like"/>
    <property type="match status" value="1"/>
</dbReference>
<gene>
    <name evidence="8" type="primary">hHK</name>
</gene>
<dbReference type="InterPro" id="IPR036097">
    <property type="entry name" value="HisK_dim/P_sf"/>
</dbReference>